<reference evidence="1 2" key="1">
    <citation type="submission" date="2017-11" db="EMBL/GenBank/DDBJ databases">
        <title>Genome sequencing of a diverse group of Pseudomonas species.</title>
        <authorList>
            <person name="Loper J."/>
        </authorList>
    </citation>
    <scope>NUCLEOTIDE SEQUENCE [LARGE SCALE GENOMIC DNA]</scope>
    <source>
        <strain evidence="1 2">LMG 25716</strain>
    </source>
</reference>
<gene>
    <name evidence="1" type="ORF">ATI02_3446</name>
</gene>
<dbReference type="RefSeq" id="WP_100846878.1">
    <property type="nucleotide sequence ID" value="NZ_PHHE01000001.1"/>
</dbReference>
<organism evidence="1 2">
    <name type="scientific">Pseudomonas baetica</name>
    <dbReference type="NCBI Taxonomy" id="674054"/>
    <lineage>
        <taxon>Bacteria</taxon>
        <taxon>Pseudomonadati</taxon>
        <taxon>Pseudomonadota</taxon>
        <taxon>Gammaproteobacteria</taxon>
        <taxon>Pseudomonadales</taxon>
        <taxon>Pseudomonadaceae</taxon>
        <taxon>Pseudomonas</taxon>
    </lineage>
</organism>
<sequence length="483" mass="53427">MSNQSWRPGQPLPIALTEVNPHEKQTYSEFGNGGGYRETGTFRPIDNADLAMANTFKRMMINALPTQYDKVRDHLDAKYKNTLQTIETDIKSELIVAGHSNEGIAKTIQTLNRDKAIVTHFIQNRYAQLLAVQQQATNFSGGEPLTLNHQELINVTTRRFAKDPAQFEKSAAHQLKTYANSVQAAYKARLLTTAIQILNHRSNSLDANLVSLQAQERARVAAQQEAQRQAQIAAQQEAQAARAKAEAEHVAKVAAQIAQAKAEAEHAAKVAAQIAQAERDAREDALWEARQKEARQRKAAQQAKRRRKQIVASIVATEFDSKLRQFSQNQPEGIDEKLRWIKDHYQALYAGYLAVSKAEREVGGGYKTAGSEKRWSVLNNAQDEIKALTRQKYKIDKVQIPLIDGTITAVRPLVVTADGLISGYEDSPFSLAKALGSLNDLRTTLTSGPIGVFLASIFYTPTLGNGELQRNPVVVTIPLSVVV</sequence>
<evidence type="ECO:0000313" key="1">
    <source>
        <dbReference type="EMBL" id="PKA70533.1"/>
    </source>
</evidence>
<protein>
    <recommendedName>
        <fullName evidence="3">TolA protein</fullName>
    </recommendedName>
</protein>
<proteinExistence type="predicted"/>
<dbReference type="EMBL" id="PHHE01000001">
    <property type="protein sequence ID" value="PKA70533.1"/>
    <property type="molecule type" value="Genomic_DNA"/>
</dbReference>
<dbReference type="Proteomes" id="UP000232455">
    <property type="component" value="Unassembled WGS sequence"/>
</dbReference>
<keyword evidence="2" id="KW-1185">Reference proteome</keyword>
<comment type="caution">
    <text evidence="1">The sequence shown here is derived from an EMBL/GenBank/DDBJ whole genome shotgun (WGS) entry which is preliminary data.</text>
</comment>
<name>A0ABX4Q177_9PSED</name>
<evidence type="ECO:0000313" key="2">
    <source>
        <dbReference type="Proteomes" id="UP000232455"/>
    </source>
</evidence>
<evidence type="ECO:0008006" key="3">
    <source>
        <dbReference type="Google" id="ProtNLM"/>
    </source>
</evidence>
<accession>A0ABX4Q177</accession>